<dbReference type="InterPro" id="IPR000182">
    <property type="entry name" value="GNAT_dom"/>
</dbReference>
<dbReference type="Gene3D" id="3.40.630.30">
    <property type="match status" value="1"/>
</dbReference>
<name>A0ABN6IM66_9MYCO</name>
<proteinExistence type="predicted"/>
<sequence>MTVRVGPEGFGYRLRPVDRGDAADILRLRTDPELGRFLNPTTGRVEDQEQWIEIQRDRTGDYYFVVETLHGRWEGLVGLYGIEGASGEWGRWILRRGSLAAAASVLLILRFGFDELGLERIYCRTLADNAMGVSFQDSCGYTSRSEYIDSARRVFVEHSLVVSDWLSFRDALSPIAGRVARRSARL</sequence>
<dbReference type="EMBL" id="AP024828">
    <property type="protein sequence ID" value="BCZ24962.1"/>
    <property type="molecule type" value="Genomic_DNA"/>
</dbReference>
<evidence type="ECO:0000313" key="3">
    <source>
        <dbReference type="Proteomes" id="UP000826012"/>
    </source>
</evidence>
<dbReference type="Pfam" id="PF13302">
    <property type="entry name" value="Acetyltransf_3"/>
    <property type="match status" value="1"/>
</dbReference>
<accession>A0ABN6IM66</accession>
<keyword evidence="3" id="KW-1185">Reference proteome</keyword>
<dbReference type="RefSeq" id="WP_221043352.1">
    <property type="nucleotide sequence ID" value="NZ_AP024828.1"/>
</dbReference>
<dbReference type="InterPro" id="IPR016181">
    <property type="entry name" value="Acyl_CoA_acyltransferase"/>
</dbReference>
<reference evidence="2 3" key="1">
    <citation type="submission" date="2021-07" db="EMBL/GenBank/DDBJ databases">
        <title>Complete genome sequence of nontuberculous Mycobacterium sp. TY59.</title>
        <authorList>
            <person name="Fukushima K."/>
        </authorList>
    </citation>
    <scope>NUCLEOTIDE SEQUENCE [LARGE SCALE GENOMIC DNA]</scope>
    <source>
        <strain evidence="2 3">TY59</strain>
    </source>
</reference>
<dbReference type="SUPFAM" id="SSF55729">
    <property type="entry name" value="Acyl-CoA N-acyltransferases (Nat)"/>
    <property type="match status" value="1"/>
</dbReference>
<gene>
    <name evidence="2" type="ORF">MTY59_48170</name>
</gene>
<organism evidence="2 3">
    <name type="scientific">Mycobacterium senriense</name>
    <dbReference type="NCBI Taxonomy" id="2775496"/>
    <lineage>
        <taxon>Bacteria</taxon>
        <taxon>Bacillati</taxon>
        <taxon>Actinomycetota</taxon>
        <taxon>Actinomycetes</taxon>
        <taxon>Mycobacteriales</taxon>
        <taxon>Mycobacteriaceae</taxon>
        <taxon>Mycobacterium</taxon>
        <taxon>Mycobacterium avium complex (MAC)</taxon>
    </lineage>
</organism>
<feature type="domain" description="N-acetyltransferase" evidence="1">
    <location>
        <begin position="13"/>
        <end position="140"/>
    </location>
</feature>
<evidence type="ECO:0000259" key="1">
    <source>
        <dbReference type="Pfam" id="PF13302"/>
    </source>
</evidence>
<dbReference type="Proteomes" id="UP000826012">
    <property type="component" value="Chromosome"/>
</dbReference>
<protein>
    <recommendedName>
        <fullName evidence="1">N-acetyltransferase domain-containing protein</fullName>
    </recommendedName>
</protein>
<evidence type="ECO:0000313" key="2">
    <source>
        <dbReference type="EMBL" id="BCZ24962.1"/>
    </source>
</evidence>